<dbReference type="Proteomes" id="UP000005629">
    <property type="component" value="Chromosome I"/>
</dbReference>
<dbReference type="InterPro" id="IPR029063">
    <property type="entry name" value="SAM-dependent_MTases_sf"/>
</dbReference>
<dbReference type="Gene3D" id="3.40.50.150">
    <property type="entry name" value="Vaccinia Virus protein VP39"/>
    <property type="match status" value="1"/>
</dbReference>
<dbReference type="EMBL" id="CP002921">
    <property type="protein sequence ID" value="AEM57719.1"/>
    <property type="molecule type" value="Genomic_DNA"/>
</dbReference>
<accession>G0HW26</accession>
<keyword evidence="2 3" id="KW-0808">Transferase</keyword>
<dbReference type="HOGENOM" id="CLU_086889_0_0_2"/>
<dbReference type="GeneID" id="43501001"/>
<dbReference type="PANTHER" id="PTHR40048">
    <property type="entry name" value="RHAMNOSYL O-METHYLTRANSFERASE"/>
    <property type="match status" value="1"/>
</dbReference>
<evidence type="ECO:0000256" key="2">
    <source>
        <dbReference type="ARBA" id="ARBA00022679"/>
    </source>
</evidence>
<organism evidence="3 4">
    <name type="scientific">Haloarcula hispanica (strain ATCC 33960 / DSM 4426 / JCM 8911 / NBRC 102182 / NCIMB 2187 / VKM B-1755)</name>
    <dbReference type="NCBI Taxonomy" id="634497"/>
    <lineage>
        <taxon>Archaea</taxon>
        <taxon>Methanobacteriati</taxon>
        <taxon>Methanobacteriota</taxon>
        <taxon>Stenosarchaea group</taxon>
        <taxon>Halobacteria</taxon>
        <taxon>Halobacteriales</taxon>
        <taxon>Haloarculaceae</taxon>
        <taxon>Haloarcula</taxon>
    </lineage>
</organism>
<protein>
    <submittedName>
        <fullName evidence="3">O-methyltransferase-like protein</fullName>
    </submittedName>
</protein>
<name>G0HW26_HALHT</name>
<dbReference type="GO" id="GO:0005886">
    <property type="term" value="C:plasma membrane"/>
    <property type="evidence" value="ECO:0007669"/>
    <property type="project" value="TreeGrafter"/>
</dbReference>
<dbReference type="Pfam" id="PF13578">
    <property type="entry name" value="Methyltransf_24"/>
    <property type="match status" value="1"/>
</dbReference>
<keyword evidence="1 3" id="KW-0489">Methyltransferase</keyword>
<dbReference type="KEGG" id="hhi:HAH_2126"/>
<gene>
    <name evidence="3" type="ordered locus">HAH_2126</name>
</gene>
<evidence type="ECO:0000256" key="1">
    <source>
        <dbReference type="ARBA" id="ARBA00022603"/>
    </source>
</evidence>
<dbReference type="GO" id="GO:0008168">
    <property type="term" value="F:methyltransferase activity"/>
    <property type="evidence" value="ECO:0007669"/>
    <property type="project" value="UniProtKB-KW"/>
</dbReference>
<reference evidence="3 4" key="1">
    <citation type="journal article" date="2011" name="J. Bacteriol.">
        <title>Complete genome sequence of Haloarcula hispanica, a model haloarchaeon for studying genetics, metabolism, and virus-host interaction.</title>
        <authorList>
            <person name="Liu H."/>
            <person name="Wu Z."/>
            <person name="Li M."/>
            <person name="Zhang F."/>
            <person name="Zheng H."/>
            <person name="Han J."/>
            <person name="Liu J."/>
            <person name="Zhou J."/>
            <person name="Wang S."/>
            <person name="Xiang H."/>
        </authorList>
    </citation>
    <scope>NUCLEOTIDE SEQUENCE [LARGE SCALE GENOMIC DNA]</scope>
    <source>
        <strain evidence="4">ATCC 33960 / DSM 4426 / JCM 8911 / NBRC 102182 / NCIMB 2187 / VKM B-1755</strain>
    </source>
</reference>
<dbReference type="PANTHER" id="PTHR40048:SF1">
    <property type="entry name" value="RHAMNOSYL O-METHYLTRANSFERASE"/>
    <property type="match status" value="1"/>
</dbReference>
<dbReference type="RefSeq" id="WP_014040864.1">
    <property type="nucleotide sequence ID" value="NC_015948.1"/>
</dbReference>
<dbReference type="GeneID" id="28378340"/>
<dbReference type="SUPFAM" id="SSF53335">
    <property type="entry name" value="S-adenosyl-L-methionine-dependent methyltransferases"/>
    <property type="match status" value="1"/>
</dbReference>
<evidence type="ECO:0000313" key="3">
    <source>
        <dbReference type="EMBL" id="AEM57719.1"/>
    </source>
</evidence>
<evidence type="ECO:0000313" key="4">
    <source>
        <dbReference type="Proteomes" id="UP000005629"/>
    </source>
</evidence>
<proteinExistence type="predicted"/>
<dbReference type="OrthoDB" id="351305at2157"/>
<dbReference type="AlphaFoldDB" id="G0HW26"/>
<dbReference type="eggNOG" id="arCOG03850">
    <property type="taxonomic scope" value="Archaea"/>
</dbReference>
<dbReference type="GO" id="GO:0032259">
    <property type="term" value="P:methylation"/>
    <property type="evidence" value="ECO:0007669"/>
    <property type="project" value="UniProtKB-KW"/>
</dbReference>
<sequence>MQIPAELRELSEIVARRDPETVVEIGTARGGSFYIWCRHLNAQVVSIDLPENDPRSIGPGPHFFHEMDPDTDTAFIRGDSHSESTKQELIEILSGQDIDFLFIDGDHSYEGVKTDFELYRDLMAEDGIIALHDISSEWLDVQGFWDEIKDDYQTQEIVIPSTEKSSRNKLGIGIVRF</sequence>